<evidence type="ECO:0000256" key="3">
    <source>
        <dbReference type="PIRSR" id="PIRSR006241-50"/>
    </source>
</evidence>
<dbReference type="AlphaFoldDB" id="A0A0H3FWE3"/>
<dbReference type="Gene3D" id="3.20.20.150">
    <property type="entry name" value="Divalent-metal-dependent TIM barrel enzymes"/>
    <property type="match status" value="1"/>
</dbReference>
<feature type="domain" description="Xylose isomerase-like TIM barrel" evidence="4">
    <location>
        <begin position="21"/>
        <end position="254"/>
    </location>
</feature>
<reference evidence="5 6" key="1">
    <citation type="journal article" date="2012" name="J. Bacteriol.">
        <title>Complete genome sequence of Enterobacter aerogenes KCTC 2190.</title>
        <authorList>
            <person name="Shin S.H."/>
            <person name="Kim S."/>
            <person name="Kim J.Y."/>
            <person name="Lee S."/>
            <person name="Um Y."/>
            <person name="Oh M.K."/>
            <person name="Kim Y.R."/>
            <person name="Lee J."/>
            <person name="Yang K.S."/>
        </authorList>
    </citation>
    <scope>NUCLEOTIDE SEQUENCE [LARGE SCALE GENOMIC DNA]</scope>
    <source>
        <strain evidence="5 6">KCTC 2190</strain>
    </source>
</reference>
<proteinExistence type="inferred from homology"/>
<evidence type="ECO:0000259" key="4">
    <source>
        <dbReference type="Pfam" id="PF01261"/>
    </source>
</evidence>
<dbReference type="Proteomes" id="UP000008881">
    <property type="component" value="Chromosome"/>
</dbReference>
<gene>
    <name evidence="5" type="ordered locus">EAE_18675</name>
</gene>
<dbReference type="FunFam" id="3.20.20.150:FF:000007">
    <property type="entry name" value="Hydroxypyruvate isomerase"/>
    <property type="match status" value="1"/>
</dbReference>
<dbReference type="EMBL" id="CP002824">
    <property type="protein sequence ID" value="AEG98642.1"/>
    <property type="molecule type" value="Genomic_DNA"/>
</dbReference>
<feature type="active site" description="Proton donor/acceptor" evidence="3">
    <location>
        <position position="142"/>
    </location>
</feature>
<name>A0A0H3FWE3_KLEAK</name>
<dbReference type="HOGENOM" id="CLU_050006_1_1_6"/>
<dbReference type="InterPro" id="IPR026040">
    <property type="entry name" value="HyI-like"/>
</dbReference>
<dbReference type="GO" id="GO:0008903">
    <property type="term" value="F:hydroxypyruvate isomerase activity"/>
    <property type="evidence" value="ECO:0007669"/>
    <property type="project" value="TreeGrafter"/>
</dbReference>
<protein>
    <recommendedName>
        <fullName evidence="4">Xylose isomerase-like TIM barrel domain-containing protein</fullName>
    </recommendedName>
</protein>
<dbReference type="SUPFAM" id="SSF51658">
    <property type="entry name" value="Xylose isomerase-like"/>
    <property type="match status" value="1"/>
</dbReference>
<comment type="similarity">
    <text evidence="2">Belongs to the hyi family.</text>
</comment>
<organism evidence="5 6">
    <name type="scientific">Klebsiella aerogenes (strain ATCC 13048 / DSM 30053 / CCUG 1429 / JCM 1235 / KCTC 2190 / NBRC 13534 / NCIMB 10102 / NCTC 10006 / CDC 819-56)</name>
    <name type="common">Enterobacter aerogenes</name>
    <dbReference type="NCBI Taxonomy" id="1028307"/>
    <lineage>
        <taxon>Bacteria</taxon>
        <taxon>Pseudomonadati</taxon>
        <taxon>Pseudomonadota</taxon>
        <taxon>Gammaproteobacteria</taxon>
        <taxon>Enterobacterales</taxon>
        <taxon>Enterobacteriaceae</taxon>
        <taxon>Klebsiella/Raoultella group</taxon>
        <taxon>Klebsiella</taxon>
    </lineage>
</organism>
<evidence type="ECO:0000256" key="1">
    <source>
        <dbReference type="ARBA" id="ARBA00023235"/>
    </source>
</evidence>
<accession>A0A0H3FWE3</accession>
<dbReference type="InterPro" id="IPR050417">
    <property type="entry name" value="Sugar_Epim/Isomerase"/>
</dbReference>
<dbReference type="NCBIfam" id="NF043033">
    <property type="entry name" value="OxoTetrIsom"/>
    <property type="match status" value="1"/>
</dbReference>
<dbReference type="InterPro" id="IPR013022">
    <property type="entry name" value="Xyl_isomerase-like_TIM-brl"/>
</dbReference>
<dbReference type="PANTHER" id="PTHR43489">
    <property type="entry name" value="ISOMERASE"/>
    <property type="match status" value="1"/>
</dbReference>
<keyword evidence="6" id="KW-1185">Reference proteome</keyword>
<evidence type="ECO:0000313" key="6">
    <source>
        <dbReference type="Proteomes" id="UP000008881"/>
    </source>
</evidence>
<dbReference type="RefSeq" id="WP_015366708.1">
    <property type="nucleotide sequence ID" value="NC_015663.1"/>
</dbReference>
<dbReference type="GO" id="GO:0046487">
    <property type="term" value="P:glyoxylate metabolic process"/>
    <property type="evidence" value="ECO:0007669"/>
    <property type="project" value="TreeGrafter"/>
</dbReference>
<evidence type="ECO:0000256" key="2">
    <source>
        <dbReference type="PIRNR" id="PIRNR006241"/>
    </source>
</evidence>
<keyword evidence="1 2" id="KW-0413">Isomerase</keyword>
<sequence>MLKLAANLSMLFGENPPLERFSLAARAGFNAVEMWFPYEYPVETVARELEKHHLKLIGINTPAGNTARGEWGLSALPGREEEARKAIDLAIHYAAALQCPAIHVMAGVTEGFDRQHCANTFIDNVRYAADLAKPHNITILLEGLSPATRPGYLFSSQYQAMEYIRQADRDNIRLQLDVFHAQQVDGNLTYLLKNYKEYIGHIQIASVPARQEPIDGEVDYQWIFAVLEQEKYDGYVAAEYSPRAGTQAGLDWAQAWLNN</sequence>
<dbReference type="InterPro" id="IPR053398">
    <property type="entry name" value="HPT_OtnI_isomerases"/>
</dbReference>
<dbReference type="InterPro" id="IPR036237">
    <property type="entry name" value="Xyl_isomerase-like_sf"/>
</dbReference>
<dbReference type="KEGG" id="eae:EAE_18675"/>
<evidence type="ECO:0000313" key="5">
    <source>
        <dbReference type="EMBL" id="AEG98642.1"/>
    </source>
</evidence>
<dbReference type="PATRIC" id="fig|1028307.3.peg.3732"/>
<dbReference type="PANTHER" id="PTHR43489:SF6">
    <property type="entry name" value="HYDROXYPYRUVATE ISOMERASE-RELATED"/>
    <property type="match status" value="1"/>
</dbReference>
<feature type="active site" description="Proton donor/acceptor" evidence="3">
    <location>
        <position position="239"/>
    </location>
</feature>
<dbReference type="OrthoDB" id="9786584at2"/>
<dbReference type="GeneID" id="93311919"/>
<dbReference type="Pfam" id="PF01261">
    <property type="entry name" value="AP_endonuc_2"/>
    <property type="match status" value="1"/>
</dbReference>
<dbReference type="eggNOG" id="COG3622">
    <property type="taxonomic scope" value="Bacteria"/>
</dbReference>
<dbReference type="PIRSF" id="PIRSF006241">
    <property type="entry name" value="HyI"/>
    <property type="match status" value="1"/>
</dbReference>